<dbReference type="EMBL" id="SLVM01000020">
    <property type="protein sequence ID" value="TCM80503.1"/>
    <property type="molecule type" value="Genomic_DNA"/>
</dbReference>
<dbReference type="OrthoDB" id="7658888at2"/>
<dbReference type="RefSeq" id="WP_132695971.1">
    <property type="nucleotide sequence ID" value="NZ_SLVM01000020.1"/>
</dbReference>
<sequence>MSVYEYRVLPAPERGKRVKGTNGAADRFALALTEILNAMAAEGWEYQRAESLPCSERKGLTGRIEVTQNLLVFRRARMPGEGRALPDSPEAIAAAAAASLSPFAGRGVPPGVPSLGAPSRAPGPRPGRPLGPARDD</sequence>
<accession>A0A4R1YPG4</accession>
<dbReference type="AlphaFoldDB" id="A0A4R1YPG4"/>
<keyword evidence="3" id="KW-1185">Reference proteome</keyword>
<gene>
    <name evidence="2" type="ORF">EV216_12015</name>
</gene>
<feature type="region of interest" description="Disordered" evidence="1">
    <location>
        <begin position="103"/>
        <end position="136"/>
    </location>
</feature>
<evidence type="ECO:0008006" key="4">
    <source>
        <dbReference type="Google" id="ProtNLM"/>
    </source>
</evidence>
<dbReference type="Proteomes" id="UP000295277">
    <property type="component" value="Unassembled WGS sequence"/>
</dbReference>
<evidence type="ECO:0000256" key="1">
    <source>
        <dbReference type="SAM" id="MobiDB-lite"/>
    </source>
</evidence>
<proteinExistence type="predicted"/>
<reference evidence="2 3" key="1">
    <citation type="submission" date="2019-03" db="EMBL/GenBank/DDBJ databases">
        <title>Genomic Encyclopedia of Type Strains, Phase IV (KMG-IV): sequencing the most valuable type-strain genomes for metagenomic binning, comparative biology and taxonomic classification.</title>
        <authorList>
            <person name="Goeker M."/>
        </authorList>
    </citation>
    <scope>NUCLEOTIDE SEQUENCE [LARGE SCALE GENOMIC DNA]</scope>
    <source>
        <strain evidence="2 3">DSM 21153</strain>
    </source>
</reference>
<name>A0A4R1YPG4_9RHOB</name>
<evidence type="ECO:0000313" key="3">
    <source>
        <dbReference type="Proteomes" id="UP000295277"/>
    </source>
</evidence>
<organism evidence="2 3">
    <name type="scientific">Rhodovulum steppense</name>
    <dbReference type="NCBI Taxonomy" id="540251"/>
    <lineage>
        <taxon>Bacteria</taxon>
        <taxon>Pseudomonadati</taxon>
        <taxon>Pseudomonadota</taxon>
        <taxon>Alphaproteobacteria</taxon>
        <taxon>Rhodobacterales</taxon>
        <taxon>Paracoccaceae</taxon>
        <taxon>Rhodovulum</taxon>
    </lineage>
</organism>
<protein>
    <recommendedName>
        <fullName evidence="4">DUF4177 domain-containing protein</fullName>
    </recommendedName>
</protein>
<evidence type="ECO:0000313" key="2">
    <source>
        <dbReference type="EMBL" id="TCM80503.1"/>
    </source>
</evidence>
<comment type="caution">
    <text evidence="2">The sequence shown here is derived from an EMBL/GenBank/DDBJ whole genome shotgun (WGS) entry which is preliminary data.</text>
</comment>